<dbReference type="Proteomes" id="UP000292082">
    <property type="component" value="Unassembled WGS sequence"/>
</dbReference>
<protein>
    <submittedName>
        <fullName evidence="2">Uncharacterized protein</fullName>
    </submittedName>
</protein>
<organism evidence="2 3">
    <name type="scientific">Dichomitus squalens</name>
    <dbReference type="NCBI Taxonomy" id="114155"/>
    <lineage>
        <taxon>Eukaryota</taxon>
        <taxon>Fungi</taxon>
        <taxon>Dikarya</taxon>
        <taxon>Basidiomycota</taxon>
        <taxon>Agaricomycotina</taxon>
        <taxon>Agaricomycetes</taxon>
        <taxon>Polyporales</taxon>
        <taxon>Polyporaceae</taxon>
        <taxon>Dichomitus</taxon>
    </lineage>
</organism>
<evidence type="ECO:0000256" key="1">
    <source>
        <dbReference type="SAM" id="MobiDB-lite"/>
    </source>
</evidence>
<feature type="region of interest" description="Disordered" evidence="1">
    <location>
        <begin position="1"/>
        <end position="23"/>
    </location>
</feature>
<evidence type="ECO:0000313" key="3">
    <source>
        <dbReference type="Proteomes" id="UP000292082"/>
    </source>
</evidence>
<gene>
    <name evidence="2" type="ORF">BD310DRAFT_934219</name>
</gene>
<accession>A0A4Q9PM29</accession>
<proteinExistence type="predicted"/>
<dbReference type="AlphaFoldDB" id="A0A4Q9PM29"/>
<evidence type="ECO:0000313" key="2">
    <source>
        <dbReference type="EMBL" id="TBU55205.1"/>
    </source>
</evidence>
<sequence length="70" mass="7742">MAEDTSLPSSTGLIPELGRRSRYPRHRANVRGHSLSDELACQNGDSPTKLPCQRIKLQALSTRCSTMSEE</sequence>
<dbReference type="EMBL" id="ML145173">
    <property type="protein sequence ID" value="TBU55205.1"/>
    <property type="molecule type" value="Genomic_DNA"/>
</dbReference>
<reference evidence="2 3" key="1">
    <citation type="submission" date="2019-01" db="EMBL/GenBank/DDBJ databases">
        <title>Draft genome sequences of three monokaryotic isolates of the white-rot basidiomycete fungus Dichomitus squalens.</title>
        <authorList>
            <consortium name="DOE Joint Genome Institute"/>
            <person name="Lopez S.C."/>
            <person name="Andreopoulos B."/>
            <person name="Pangilinan J."/>
            <person name="Lipzen A."/>
            <person name="Riley R."/>
            <person name="Ahrendt S."/>
            <person name="Ng V."/>
            <person name="Barry K."/>
            <person name="Daum C."/>
            <person name="Grigoriev I.V."/>
            <person name="Hilden K.S."/>
            <person name="Makela M.R."/>
            <person name="de Vries R.P."/>
        </authorList>
    </citation>
    <scope>NUCLEOTIDE SEQUENCE [LARGE SCALE GENOMIC DNA]</scope>
    <source>
        <strain evidence="2 3">CBS 464.89</strain>
    </source>
</reference>
<keyword evidence="3" id="KW-1185">Reference proteome</keyword>
<feature type="compositionally biased region" description="Polar residues" evidence="1">
    <location>
        <begin position="1"/>
        <end position="12"/>
    </location>
</feature>
<name>A0A4Q9PM29_9APHY</name>